<comment type="cofactor">
    <cofactor evidence="1 6">
        <name>pyridoxal 5'-phosphate</name>
        <dbReference type="ChEBI" id="CHEBI:597326"/>
    </cofactor>
</comment>
<dbReference type="Gene3D" id="3.40.640.10">
    <property type="entry name" value="Type I PLP-dependent aspartate aminotransferase-like (Major domain)"/>
    <property type="match status" value="1"/>
</dbReference>
<keyword evidence="6" id="KW-0368">Histidine biosynthesis</keyword>
<dbReference type="RefSeq" id="WP_271712495.1">
    <property type="nucleotide sequence ID" value="NZ_AP024169.1"/>
</dbReference>
<proteinExistence type="inferred from homology"/>
<dbReference type="HAMAP" id="MF_01023">
    <property type="entry name" value="HisC_aminotrans_2"/>
    <property type="match status" value="1"/>
</dbReference>
<gene>
    <name evidence="8" type="primary">hisC_2</name>
    <name evidence="6" type="synonym">hisC</name>
    <name evidence="8" type="ORF">bsdtb5_26650</name>
</gene>
<feature type="modified residue" description="N6-(pyridoxal phosphate)lysine" evidence="6">
    <location>
        <position position="210"/>
    </location>
</feature>
<dbReference type="Gene3D" id="3.90.1150.10">
    <property type="entry name" value="Aspartate Aminotransferase, domain 1"/>
    <property type="match status" value="1"/>
</dbReference>
<comment type="similarity">
    <text evidence="6">Belongs to the class-II pyridoxal-phosphate-dependent aminotransferase family. Histidinol-phosphate aminotransferase subfamily.</text>
</comment>
<dbReference type="CDD" id="cd00609">
    <property type="entry name" value="AAT_like"/>
    <property type="match status" value="1"/>
</dbReference>
<evidence type="ECO:0000256" key="1">
    <source>
        <dbReference type="ARBA" id="ARBA00001933"/>
    </source>
</evidence>
<dbReference type="PANTHER" id="PTHR43643">
    <property type="entry name" value="HISTIDINOL-PHOSPHATE AMINOTRANSFERASE 2"/>
    <property type="match status" value="1"/>
</dbReference>
<evidence type="ECO:0000256" key="6">
    <source>
        <dbReference type="HAMAP-Rule" id="MF_01023"/>
    </source>
</evidence>
<dbReference type="InterPro" id="IPR005861">
    <property type="entry name" value="HisP_aminotrans"/>
</dbReference>
<organism evidence="8 9">
    <name type="scientific">Anaeromicropila herbilytica</name>
    <dbReference type="NCBI Taxonomy" id="2785025"/>
    <lineage>
        <taxon>Bacteria</taxon>
        <taxon>Bacillati</taxon>
        <taxon>Bacillota</taxon>
        <taxon>Clostridia</taxon>
        <taxon>Lachnospirales</taxon>
        <taxon>Lachnospiraceae</taxon>
        <taxon>Anaeromicropila</taxon>
    </lineage>
</organism>
<evidence type="ECO:0000259" key="7">
    <source>
        <dbReference type="Pfam" id="PF00155"/>
    </source>
</evidence>
<dbReference type="Proteomes" id="UP000595897">
    <property type="component" value="Chromosome"/>
</dbReference>
<feature type="domain" description="Aminotransferase class I/classII large" evidence="7">
    <location>
        <begin position="26"/>
        <end position="344"/>
    </location>
</feature>
<dbReference type="EMBL" id="AP024169">
    <property type="protein sequence ID" value="BCN31370.1"/>
    <property type="molecule type" value="Genomic_DNA"/>
</dbReference>
<comment type="catalytic activity">
    <reaction evidence="6">
        <text>L-histidinol phosphate + 2-oxoglutarate = 3-(imidazol-4-yl)-2-oxopropyl phosphate + L-glutamate</text>
        <dbReference type="Rhea" id="RHEA:23744"/>
        <dbReference type="ChEBI" id="CHEBI:16810"/>
        <dbReference type="ChEBI" id="CHEBI:29985"/>
        <dbReference type="ChEBI" id="CHEBI:57766"/>
        <dbReference type="ChEBI" id="CHEBI:57980"/>
        <dbReference type="EC" id="2.6.1.9"/>
    </reaction>
</comment>
<comment type="subunit">
    <text evidence="2 6">Homodimer.</text>
</comment>
<dbReference type="GO" id="GO:0004400">
    <property type="term" value="F:histidinol-phosphate transaminase activity"/>
    <property type="evidence" value="ECO:0007669"/>
    <property type="project" value="UniProtKB-UniRule"/>
</dbReference>
<evidence type="ECO:0000313" key="8">
    <source>
        <dbReference type="EMBL" id="BCN31370.1"/>
    </source>
</evidence>
<accession>A0A7R7EMM6</accession>
<evidence type="ECO:0000256" key="2">
    <source>
        <dbReference type="ARBA" id="ARBA00011738"/>
    </source>
</evidence>
<dbReference type="AlphaFoldDB" id="A0A7R7EMM6"/>
<sequence>MSKFLLEKYKNMVAYIPGEQPKDRAYIKLNANETSMKPSPKVLEVLKSSRMNGLGHYADPDAKELRTAIAELNDVAMNQVFVGNGSDEVLGFLFLAYFNEQSKICYPDITYGFYQVFAKTFGINGKQIPLKEDFTVDVDAYVKTNRHVILANPNAPTGYYLPVSEIERIVVSNPNRLVVIDEAYIDYGNESCIPLTKKYDNLIVVHTMSKSKNLAGAHIGYCIASEKLIEDLNGIKYSFNPYSMNDITIAIGTAAIKDTAYYKKCIQEIINNREYTKCELERYGFTVLDSATNFIFVTHPNLHAREYNAKLREHGILARYFDSERIQNYLRITIGTRQEMEQVIMVTSLILEELVA</sequence>
<comment type="pathway">
    <text evidence="6">Amino-acid biosynthesis; L-histidine biosynthesis; L-histidine from 5-phospho-alpha-D-ribose 1-diphosphate: step 7/9.</text>
</comment>
<keyword evidence="6" id="KW-0028">Amino-acid biosynthesis</keyword>
<dbReference type="NCBIfam" id="TIGR01141">
    <property type="entry name" value="hisC"/>
    <property type="match status" value="1"/>
</dbReference>
<dbReference type="InterPro" id="IPR004839">
    <property type="entry name" value="Aminotransferase_I/II_large"/>
</dbReference>
<keyword evidence="4 6" id="KW-0808">Transferase</keyword>
<dbReference type="InterPro" id="IPR015421">
    <property type="entry name" value="PyrdxlP-dep_Trfase_major"/>
</dbReference>
<dbReference type="EC" id="2.6.1.9" evidence="6"/>
<dbReference type="KEGG" id="ahb:bsdtb5_26650"/>
<keyword evidence="5 6" id="KW-0663">Pyridoxal phosphate</keyword>
<evidence type="ECO:0000313" key="9">
    <source>
        <dbReference type="Proteomes" id="UP000595897"/>
    </source>
</evidence>
<dbReference type="UniPathway" id="UPA00031">
    <property type="reaction ID" value="UER00012"/>
</dbReference>
<evidence type="ECO:0000256" key="3">
    <source>
        <dbReference type="ARBA" id="ARBA00022576"/>
    </source>
</evidence>
<keyword evidence="3 6" id="KW-0032">Aminotransferase</keyword>
<evidence type="ECO:0000256" key="5">
    <source>
        <dbReference type="ARBA" id="ARBA00022898"/>
    </source>
</evidence>
<evidence type="ECO:0000256" key="4">
    <source>
        <dbReference type="ARBA" id="ARBA00022679"/>
    </source>
</evidence>
<reference evidence="8 9" key="1">
    <citation type="submission" date="2020-11" db="EMBL/GenBank/DDBJ databases">
        <title>Draft genome sequencing of a Lachnospiraceae strain isolated from anoxic soil subjected to BSD treatment.</title>
        <authorList>
            <person name="Uek A."/>
            <person name="Tonouchi A."/>
        </authorList>
    </citation>
    <scope>NUCLEOTIDE SEQUENCE [LARGE SCALE GENOMIC DNA]</scope>
    <source>
        <strain evidence="8 9">TB5</strain>
    </source>
</reference>
<dbReference type="GO" id="GO:0000105">
    <property type="term" value="P:L-histidine biosynthetic process"/>
    <property type="evidence" value="ECO:0007669"/>
    <property type="project" value="UniProtKB-UniRule"/>
</dbReference>
<protein>
    <recommendedName>
        <fullName evidence="6">Histidinol-phosphate aminotransferase</fullName>
        <ecNumber evidence="6">2.6.1.9</ecNumber>
    </recommendedName>
    <alternativeName>
        <fullName evidence="6">Imidazole acetol-phosphate transaminase</fullName>
    </alternativeName>
</protein>
<dbReference type="GO" id="GO:0030170">
    <property type="term" value="F:pyridoxal phosphate binding"/>
    <property type="evidence" value="ECO:0007669"/>
    <property type="project" value="InterPro"/>
</dbReference>
<dbReference type="SUPFAM" id="SSF53383">
    <property type="entry name" value="PLP-dependent transferases"/>
    <property type="match status" value="1"/>
</dbReference>
<name>A0A7R7EMM6_9FIRM</name>
<dbReference type="PANTHER" id="PTHR43643:SF3">
    <property type="entry name" value="HISTIDINOL-PHOSPHATE AMINOTRANSFERASE"/>
    <property type="match status" value="1"/>
</dbReference>
<dbReference type="Pfam" id="PF00155">
    <property type="entry name" value="Aminotran_1_2"/>
    <property type="match status" value="1"/>
</dbReference>
<keyword evidence="9" id="KW-1185">Reference proteome</keyword>
<dbReference type="InterPro" id="IPR015424">
    <property type="entry name" value="PyrdxlP-dep_Trfase"/>
</dbReference>
<dbReference type="InterPro" id="IPR050106">
    <property type="entry name" value="HistidinolP_aminotransfase"/>
</dbReference>
<dbReference type="InterPro" id="IPR015422">
    <property type="entry name" value="PyrdxlP-dep_Trfase_small"/>
</dbReference>